<protein>
    <recommendedName>
        <fullName evidence="7">Peptidase M52</fullName>
    </recommendedName>
</protein>
<evidence type="ECO:0008006" key="7">
    <source>
        <dbReference type="Google" id="ProtNLM"/>
    </source>
</evidence>
<evidence type="ECO:0000256" key="4">
    <source>
        <dbReference type="ARBA" id="ARBA00022801"/>
    </source>
</evidence>
<sequence>MHLLLGALSEAHSGAALNADVVVIGIGNPYRRDDGVGPAVAAAIDEHKPAHVRVVTGIEDPMTLLEAWSGAKLAVLVDAAMTTPSTPGRIHRVTAGDLIAGGGVSTHGLNVTQALALGQALGRMPDRLVVLGVEAADTGQGFGFTAQVAAAMPHVIAAVAEIIGISMELLLGPTENQLN</sequence>
<keyword evidence="4" id="KW-0378">Hydrolase</keyword>
<reference evidence="5 6" key="1">
    <citation type="submission" date="2017-02" db="EMBL/GenBank/DDBJ databases">
        <title>The new phylogeny of genus Mycobacterium.</title>
        <authorList>
            <person name="Tortoli E."/>
            <person name="Trovato A."/>
            <person name="Cirillo D.M."/>
        </authorList>
    </citation>
    <scope>NUCLEOTIDE SEQUENCE [LARGE SCALE GENOMIC DNA]</scope>
    <source>
        <strain evidence="5 6">DSM 45145</strain>
    </source>
</reference>
<dbReference type="SUPFAM" id="SSF53163">
    <property type="entry name" value="HybD-like"/>
    <property type="match status" value="1"/>
</dbReference>
<dbReference type="Pfam" id="PF01750">
    <property type="entry name" value="HycI"/>
    <property type="match status" value="1"/>
</dbReference>
<evidence type="ECO:0000256" key="2">
    <source>
        <dbReference type="ARBA" id="ARBA00022670"/>
    </source>
</evidence>
<dbReference type="Gene3D" id="3.40.50.1450">
    <property type="entry name" value="HybD-like"/>
    <property type="match status" value="1"/>
</dbReference>
<evidence type="ECO:0000256" key="3">
    <source>
        <dbReference type="ARBA" id="ARBA00022750"/>
    </source>
</evidence>
<evidence type="ECO:0000313" key="5">
    <source>
        <dbReference type="EMBL" id="ORB11205.1"/>
    </source>
</evidence>
<comment type="similarity">
    <text evidence="1">Belongs to the peptidase A31 family.</text>
</comment>
<evidence type="ECO:0000313" key="6">
    <source>
        <dbReference type="Proteomes" id="UP000192374"/>
    </source>
</evidence>
<keyword evidence="2" id="KW-0645">Protease</keyword>
<organism evidence="5 6">
    <name type="scientific">Mycobacterium noviomagense</name>
    <dbReference type="NCBI Taxonomy" id="459858"/>
    <lineage>
        <taxon>Bacteria</taxon>
        <taxon>Bacillati</taxon>
        <taxon>Actinomycetota</taxon>
        <taxon>Actinomycetes</taxon>
        <taxon>Mycobacteriales</taxon>
        <taxon>Mycobacteriaceae</taxon>
        <taxon>Mycobacterium</taxon>
    </lineage>
</organism>
<proteinExistence type="inferred from homology"/>
<accession>A0ABX3T295</accession>
<evidence type="ECO:0000256" key="1">
    <source>
        <dbReference type="ARBA" id="ARBA00006814"/>
    </source>
</evidence>
<dbReference type="InterPro" id="IPR023430">
    <property type="entry name" value="Pept_HybD-like_dom_sf"/>
</dbReference>
<gene>
    <name evidence="5" type="ORF">BST37_20405</name>
</gene>
<dbReference type="NCBIfam" id="TIGR00072">
    <property type="entry name" value="hydrog_prot"/>
    <property type="match status" value="1"/>
</dbReference>
<dbReference type="PANTHER" id="PTHR30302">
    <property type="entry name" value="HYDROGENASE 1 MATURATION PROTEASE"/>
    <property type="match status" value="1"/>
</dbReference>
<keyword evidence="3" id="KW-0064">Aspartyl protease</keyword>
<comment type="caution">
    <text evidence="5">The sequence shown here is derived from an EMBL/GenBank/DDBJ whole genome shotgun (WGS) entry which is preliminary data.</text>
</comment>
<name>A0ABX3T295_9MYCO</name>
<dbReference type="InterPro" id="IPR000671">
    <property type="entry name" value="Peptidase_A31"/>
</dbReference>
<dbReference type="EMBL" id="MVIC01000058">
    <property type="protein sequence ID" value="ORB11205.1"/>
    <property type="molecule type" value="Genomic_DNA"/>
</dbReference>
<keyword evidence="6" id="KW-1185">Reference proteome</keyword>
<dbReference type="PANTHER" id="PTHR30302:SF1">
    <property type="entry name" value="HYDROGENASE 2 MATURATION PROTEASE"/>
    <property type="match status" value="1"/>
</dbReference>
<dbReference type="CDD" id="cd00518">
    <property type="entry name" value="H2MP"/>
    <property type="match status" value="1"/>
</dbReference>
<dbReference type="Proteomes" id="UP000192374">
    <property type="component" value="Unassembled WGS sequence"/>
</dbReference>